<dbReference type="PANTHER" id="PTHR13261:SF0">
    <property type="entry name" value="BRCA2 AND CDKN1A-INTERACTING PROTEIN"/>
    <property type="match status" value="1"/>
</dbReference>
<accession>A0A5M3N5U5</accession>
<dbReference type="PANTHER" id="PTHR13261">
    <property type="entry name" value="BRCA2 AND CDKN1A INTERACTING PROTEIN"/>
    <property type="match status" value="1"/>
</dbReference>
<reference evidence="5" key="1">
    <citation type="journal article" date="2012" name="Science">
        <title>The Paleozoic origin of enzymatic lignin decomposition reconstructed from 31 fungal genomes.</title>
        <authorList>
            <person name="Floudas D."/>
            <person name="Binder M."/>
            <person name="Riley R."/>
            <person name="Barry K."/>
            <person name="Blanchette R.A."/>
            <person name="Henrissat B."/>
            <person name="Martinez A.T."/>
            <person name="Otillar R."/>
            <person name="Spatafora J.W."/>
            <person name="Yadav J.S."/>
            <person name="Aerts A."/>
            <person name="Benoit I."/>
            <person name="Boyd A."/>
            <person name="Carlson A."/>
            <person name="Copeland A."/>
            <person name="Coutinho P.M."/>
            <person name="de Vries R.P."/>
            <person name="Ferreira P."/>
            <person name="Findley K."/>
            <person name="Foster B."/>
            <person name="Gaskell J."/>
            <person name="Glotzer D."/>
            <person name="Gorecki P."/>
            <person name="Heitman J."/>
            <person name="Hesse C."/>
            <person name="Hori C."/>
            <person name="Igarashi K."/>
            <person name="Jurgens J.A."/>
            <person name="Kallen N."/>
            <person name="Kersten P."/>
            <person name="Kohler A."/>
            <person name="Kuees U."/>
            <person name="Kumar T.K.A."/>
            <person name="Kuo A."/>
            <person name="LaButti K."/>
            <person name="Larrondo L.F."/>
            <person name="Lindquist E."/>
            <person name="Ling A."/>
            <person name="Lombard V."/>
            <person name="Lucas S."/>
            <person name="Lundell T."/>
            <person name="Martin R."/>
            <person name="McLaughlin D.J."/>
            <person name="Morgenstern I."/>
            <person name="Morin E."/>
            <person name="Murat C."/>
            <person name="Nagy L.G."/>
            <person name="Nolan M."/>
            <person name="Ohm R.A."/>
            <person name="Patyshakuliyeva A."/>
            <person name="Rokas A."/>
            <person name="Ruiz-Duenas F.J."/>
            <person name="Sabat G."/>
            <person name="Salamov A."/>
            <person name="Samejima M."/>
            <person name="Schmutz J."/>
            <person name="Slot J.C."/>
            <person name="St John F."/>
            <person name="Stenlid J."/>
            <person name="Sun H."/>
            <person name="Sun S."/>
            <person name="Syed K."/>
            <person name="Tsang A."/>
            <person name="Wiebenga A."/>
            <person name="Young D."/>
            <person name="Pisabarro A."/>
            <person name="Eastwood D.C."/>
            <person name="Martin F."/>
            <person name="Cullen D."/>
            <person name="Grigoriev I.V."/>
            <person name="Hibbett D.S."/>
        </authorList>
    </citation>
    <scope>NUCLEOTIDE SEQUENCE [LARGE SCALE GENOMIC DNA]</scope>
    <source>
        <strain evidence="5">RWD-64-598 SS2</strain>
    </source>
</reference>
<keyword evidence="2" id="KW-0813">Transport</keyword>
<evidence type="ECO:0000256" key="1">
    <source>
        <dbReference type="ARBA" id="ARBA00006781"/>
    </source>
</evidence>
<dbReference type="GO" id="GO:0005634">
    <property type="term" value="C:nucleus"/>
    <property type="evidence" value="ECO:0007669"/>
    <property type="project" value="UniProtKB-SubCell"/>
</dbReference>
<keyword evidence="2" id="KW-0653">Protein transport</keyword>
<evidence type="ECO:0000313" key="5">
    <source>
        <dbReference type="Proteomes" id="UP000053558"/>
    </source>
</evidence>
<evidence type="ECO:0000256" key="3">
    <source>
        <dbReference type="SAM" id="MobiDB-lite"/>
    </source>
</evidence>
<evidence type="ECO:0000313" key="4">
    <source>
        <dbReference type="EMBL" id="EIW86231.1"/>
    </source>
</evidence>
<comment type="subcellular location">
    <subcellularLocation>
        <location evidence="2">Nucleus</location>
    </subcellularLocation>
</comment>
<dbReference type="Pfam" id="PF13862">
    <property type="entry name" value="BCCIP"/>
    <property type="match status" value="1"/>
</dbReference>
<dbReference type="KEGG" id="cput:CONPUDRAFT_133729"/>
<protein>
    <recommendedName>
        <fullName evidence="2">Protein BCP1</fullName>
    </recommendedName>
</protein>
<dbReference type="AlphaFoldDB" id="A0A5M3N5U5"/>
<sequence>MSKRKQNTEDDGNESDVSLIDVDFDFFGPNPDVDYHAINRLLNQLFQADAEAIHAHQLTELILSQPGIGSTIKTDGEEADPYALLTVLNMHTHQSHPSIKAIADYALSKTAAADPPFHAALKGLLAQSQNHVGLIVCERLINMPVQVIPPMYRMLIDELKTAIDANEPFAFTHLLFISRTYKLSEEEESELAESRTSKKRKTFPQPTRSSTGVYSFHLEDEQIQQAASHALDYALTHALPRDKDAFGLDVAGRMMLVPADRLQALVDTMSEVYRPPGV</sequence>
<dbReference type="GeneID" id="19200519"/>
<comment type="caution">
    <text evidence="4">The sequence shown here is derived from an EMBL/GenBank/DDBJ whole genome shotgun (WGS) entry which is preliminary data.</text>
</comment>
<comment type="function">
    <text evidence="2">Involved in nuclear export, actin cytoskeleton organization and vesicular transport.</text>
</comment>
<dbReference type="EMBL" id="JH711573">
    <property type="protein sequence ID" value="EIW86231.1"/>
    <property type="molecule type" value="Genomic_DNA"/>
</dbReference>
<keyword evidence="5" id="KW-1185">Reference proteome</keyword>
<dbReference type="InterPro" id="IPR025602">
    <property type="entry name" value="BCP1_family"/>
</dbReference>
<organism evidence="4 5">
    <name type="scientific">Coniophora puteana (strain RWD-64-598)</name>
    <name type="common">Brown rot fungus</name>
    <dbReference type="NCBI Taxonomy" id="741705"/>
    <lineage>
        <taxon>Eukaryota</taxon>
        <taxon>Fungi</taxon>
        <taxon>Dikarya</taxon>
        <taxon>Basidiomycota</taxon>
        <taxon>Agaricomycotina</taxon>
        <taxon>Agaricomycetes</taxon>
        <taxon>Agaricomycetidae</taxon>
        <taxon>Boletales</taxon>
        <taxon>Coniophorineae</taxon>
        <taxon>Coniophoraceae</taxon>
        <taxon>Coniophora</taxon>
    </lineage>
</organism>
<dbReference type="GO" id="GO:0015031">
    <property type="term" value="P:protein transport"/>
    <property type="evidence" value="ECO:0007669"/>
    <property type="project" value="UniProtKB-KW"/>
</dbReference>
<name>A0A5M3N5U5_CONPW</name>
<keyword evidence="2" id="KW-0539">Nucleus</keyword>
<proteinExistence type="inferred from homology"/>
<dbReference type="RefSeq" id="XP_007763115.1">
    <property type="nucleotide sequence ID" value="XM_007764925.1"/>
</dbReference>
<comment type="similarity">
    <text evidence="1 2">Belongs to the BCP1 family.</text>
</comment>
<dbReference type="OrthoDB" id="27543at2759"/>
<dbReference type="Proteomes" id="UP000053558">
    <property type="component" value="Unassembled WGS sequence"/>
</dbReference>
<gene>
    <name evidence="4" type="ORF">CONPUDRAFT_133729</name>
</gene>
<feature type="region of interest" description="Disordered" evidence="3">
    <location>
        <begin position="191"/>
        <end position="210"/>
    </location>
</feature>
<dbReference type="OMA" id="LHERMVN"/>
<evidence type="ECO:0000256" key="2">
    <source>
        <dbReference type="PIRNR" id="PIRNR028983"/>
    </source>
</evidence>
<dbReference type="PIRSF" id="PIRSF028983">
    <property type="entry name" value="BCP1"/>
    <property type="match status" value="1"/>
</dbReference>